<dbReference type="EMBL" id="UOGK01000454">
    <property type="protein sequence ID" value="VAX40844.1"/>
    <property type="molecule type" value="Genomic_DNA"/>
</dbReference>
<organism evidence="2">
    <name type="scientific">hydrothermal vent metagenome</name>
    <dbReference type="NCBI Taxonomy" id="652676"/>
    <lineage>
        <taxon>unclassified sequences</taxon>
        <taxon>metagenomes</taxon>
        <taxon>ecological metagenomes</taxon>
    </lineage>
</organism>
<dbReference type="PANTHER" id="PTHR35864">
    <property type="entry name" value="ZINC METALLOPROTEASE MJ0611-RELATED"/>
    <property type="match status" value="1"/>
</dbReference>
<feature type="transmembrane region" description="Helical" evidence="1">
    <location>
        <begin position="42"/>
        <end position="65"/>
    </location>
</feature>
<sequence>MDLHNRDFSDTLSGFRQRVYIEKERIMGGGWWVEVYWQQDKVLLVSWVFWLFVSIVLHELAHGFAAIRCGDRTPIELGHMTPNPLVHMGPASLIAFALFGLAWGSMPVNPSRFR</sequence>
<proteinExistence type="predicted"/>
<reference evidence="2" key="1">
    <citation type="submission" date="2018-06" db="EMBL/GenBank/DDBJ databases">
        <authorList>
            <person name="Zhirakovskaya E."/>
        </authorList>
    </citation>
    <scope>NUCLEOTIDE SEQUENCE</scope>
</reference>
<name>A0A3B1DWZ6_9ZZZZ</name>
<keyword evidence="1" id="KW-0472">Membrane</keyword>
<accession>A0A3B1DWZ6</accession>
<evidence type="ECO:0000256" key="1">
    <source>
        <dbReference type="SAM" id="Phobius"/>
    </source>
</evidence>
<protein>
    <recommendedName>
        <fullName evidence="3">Site-2 protease family protein</fullName>
    </recommendedName>
</protein>
<dbReference type="PANTHER" id="PTHR35864:SF1">
    <property type="entry name" value="ZINC METALLOPROTEASE YWHC-RELATED"/>
    <property type="match status" value="1"/>
</dbReference>
<evidence type="ECO:0000313" key="2">
    <source>
        <dbReference type="EMBL" id="VAX40844.1"/>
    </source>
</evidence>
<dbReference type="AlphaFoldDB" id="A0A3B1DWZ6"/>
<dbReference type="InterPro" id="IPR052348">
    <property type="entry name" value="Metallopeptidase_M50B"/>
</dbReference>
<gene>
    <name evidence="2" type="ORF">MNBD_PLANCTO03-1356</name>
</gene>
<evidence type="ECO:0008006" key="3">
    <source>
        <dbReference type="Google" id="ProtNLM"/>
    </source>
</evidence>
<feature type="transmembrane region" description="Helical" evidence="1">
    <location>
        <begin position="85"/>
        <end position="104"/>
    </location>
</feature>
<keyword evidence="1" id="KW-1133">Transmembrane helix</keyword>
<keyword evidence="1" id="KW-0812">Transmembrane</keyword>
<feature type="non-terminal residue" evidence="2">
    <location>
        <position position="114"/>
    </location>
</feature>